<dbReference type="Pfam" id="PF13276">
    <property type="entry name" value="HTH_21"/>
    <property type="match status" value="1"/>
</dbReference>
<reference evidence="3" key="2">
    <citation type="submission" date="2023-01" db="EMBL/GenBank/DDBJ databases">
        <authorList>
            <person name="Sun Q."/>
            <person name="Evtushenko L."/>
        </authorList>
    </citation>
    <scope>NUCLEOTIDE SEQUENCE</scope>
    <source>
        <strain evidence="3">VKM Ac-1020</strain>
    </source>
</reference>
<dbReference type="EMBL" id="BSEJ01000021">
    <property type="protein sequence ID" value="GLJ62963.1"/>
    <property type="molecule type" value="Genomic_DNA"/>
</dbReference>
<dbReference type="InterPro" id="IPR048020">
    <property type="entry name" value="Transpos_IS3"/>
</dbReference>
<sequence>MQVAARTYRSWKTAQPSNRDLEDAAVIDAILAARVDENGKATPESMYGRRKMTALLRRRGLAVSKRRVDRLMRQLGIGGLVRGKRVRTTIPDRNAQRAPDLLERDFSAEAPNRRWVADFTYVRTWAGFVYVAFVIDCFSRTIVGWYASTSKTTPLVTTALRMGLWRRDRAGHPAGDGLVHHSDAGSQFTSISFAETLALEGIAASIGSIGDAYDNALAESTIGLFKNEAIRDDSPFRNGPLRTVDDVEWVTAEWVDWYNHRRLHSTLGDVPPEEFEAVHYADLETPSHPVLAPA</sequence>
<dbReference type="PANTHER" id="PTHR46889">
    <property type="entry name" value="TRANSPOSASE INSF FOR INSERTION SEQUENCE IS3B-RELATED"/>
    <property type="match status" value="1"/>
</dbReference>
<protein>
    <submittedName>
        <fullName evidence="3">Transposase for insertion sequence element IS986/IS6110</fullName>
    </submittedName>
</protein>
<dbReference type="Proteomes" id="UP001142462">
    <property type="component" value="Unassembled WGS sequence"/>
</dbReference>
<evidence type="ECO:0000313" key="4">
    <source>
        <dbReference type="Proteomes" id="UP001142462"/>
    </source>
</evidence>
<dbReference type="InterPro" id="IPR001584">
    <property type="entry name" value="Integrase_cat-core"/>
</dbReference>
<keyword evidence="4" id="KW-1185">Reference proteome</keyword>
<dbReference type="InterPro" id="IPR012337">
    <property type="entry name" value="RNaseH-like_sf"/>
</dbReference>
<evidence type="ECO:0000259" key="2">
    <source>
        <dbReference type="PROSITE" id="PS50994"/>
    </source>
</evidence>
<dbReference type="SUPFAM" id="SSF53098">
    <property type="entry name" value="Ribonuclease H-like"/>
    <property type="match status" value="1"/>
</dbReference>
<dbReference type="AlphaFoldDB" id="A0A9W6H6G8"/>
<dbReference type="InterPro" id="IPR036397">
    <property type="entry name" value="RNaseH_sf"/>
</dbReference>
<dbReference type="InterPro" id="IPR050900">
    <property type="entry name" value="Transposase_IS3/IS150/IS904"/>
</dbReference>
<comment type="caution">
    <text evidence="3">The sequence shown here is derived from an EMBL/GenBank/DDBJ whole genome shotgun (WGS) entry which is preliminary data.</text>
</comment>
<name>A0A9W6H6G8_9MICO</name>
<feature type="domain" description="Integrase catalytic" evidence="2">
    <location>
        <begin position="107"/>
        <end position="279"/>
    </location>
</feature>
<evidence type="ECO:0000313" key="3">
    <source>
        <dbReference type="EMBL" id="GLJ62963.1"/>
    </source>
</evidence>
<dbReference type="InterPro" id="IPR025948">
    <property type="entry name" value="HTH-like_dom"/>
</dbReference>
<comment type="function">
    <text evidence="1">Involved in the transposition of the insertion sequence.</text>
</comment>
<reference evidence="3" key="1">
    <citation type="journal article" date="2014" name="Int. J. Syst. Evol. Microbiol.">
        <title>Complete genome sequence of Corynebacterium casei LMG S-19264T (=DSM 44701T), isolated from a smear-ripened cheese.</title>
        <authorList>
            <consortium name="US DOE Joint Genome Institute (JGI-PGF)"/>
            <person name="Walter F."/>
            <person name="Albersmeier A."/>
            <person name="Kalinowski J."/>
            <person name="Ruckert C."/>
        </authorList>
    </citation>
    <scope>NUCLEOTIDE SEQUENCE</scope>
    <source>
        <strain evidence="3">VKM Ac-1020</strain>
    </source>
</reference>
<dbReference type="GO" id="GO:0015074">
    <property type="term" value="P:DNA integration"/>
    <property type="evidence" value="ECO:0007669"/>
    <property type="project" value="InterPro"/>
</dbReference>
<evidence type="ECO:0000256" key="1">
    <source>
        <dbReference type="ARBA" id="ARBA00002286"/>
    </source>
</evidence>
<dbReference type="Gene3D" id="3.30.420.10">
    <property type="entry name" value="Ribonuclease H-like superfamily/Ribonuclease H"/>
    <property type="match status" value="1"/>
</dbReference>
<dbReference type="PANTHER" id="PTHR46889:SF4">
    <property type="entry name" value="TRANSPOSASE INSO FOR INSERTION SEQUENCE ELEMENT IS911B-RELATED"/>
    <property type="match status" value="1"/>
</dbReference>
<accession>A0A9W6H6G8</accession>
<dbReference type="NCBIfam" id="NF033516">
    <property type="entry name" value="transpos_IS3"/>
    <property type="match status" value="1"/>
</dbReference>
<organism evidence="3 4">
    <name type="scientific">Microbacterium barkeri</name>
    <dbReference type="NCBI Taxonomy" id="33917"/>
    <lineage>
        <taxon>Bacteria</taxon>
        <taxon>Bacillati</taxon>
        <taxon>Actinomycetota</taxon>
        <taxon>Actinomycetes</taxon>
        <taxon>Micrococcales</taxon>
        <taxon>Microbacteriaceae</taxon>
        <taxon>Microbacterium</taxon>
    </lineage>
</organism>
<dbReference type="PROSITE" id="PS50994">
    <property type="entry name" value="INTEGRASE"/>
    <property type="match status" value="1"/>
</dbReference>
<dbReference type="GO" id="GO:0003676">
    <property type="term" value="F:nucleic acid binding"/>
    <property type="evidence" value="ECO:0007669"/>
    <property type="project" value="InterPro"/>
</dbReference>
<dbReference type="Pfam" id="PF00665">
    <property type="entry name" value="rve"/>
    <property type="match status" value="1"/>
</dbReference>
<gene>
    <name evidence="3" type="ORF">GCM10017576_30940</name>
</gene>
<proteinExistence type="predicted"/>